<feature type="signal peptide" evidence="2">
    <location>
        <begin position="1"/>
        <end position="21"/>
    </location>
</feature>
<gene>
    <name evidence="3" type="ORF">ISP19_19475</name>
</gene>
<comment type="caution">
    <text evidence="3">The sequence shown here is derived from an EMBL/GenBank/DDBJ whole genome shotgun (WGS) entry which is preliminary data.</text>
</comment>
<sequence length="127" mass="12951">MVMLMLCVASAMVLVPDLAHATDVGAGTGQDSLPFETPLKNLGESLSGPVAFSISLIGIVAAGAILIFGGELSGFMRSMVFLVLVIAVLVNASYVIKFISSDAATIAMRGVTVHGAAFLQGLQVVLG</sequence>
<evidence type="ECO:0000313" key="4">
    <source>
        <dbReference type="Proteomes" id="UP001430149"/>
    </source>
</evidence>
<keyword evidence="1" id="KW-0812">Transmembrane</keyword>
<dbReference type="InterPro" id="IPR007039">
    <property type="entry name" value="TrbC/VirB2"/>
</dbReference>
<keyword evidence="1" id="KW-0472">Membrane</keyword>
<protein>
    <submittedName>
        <fullName evidence="3">TrbC/VirB2 family protein</fullName>
    </submittedName>
</protein>
<name>A0ABS2K8M4_9GAMM</name>
<evidence type="ECO:0000313" key="3">
    <source>
        <dbReference type="EMBL" id="MBM7127563.1"/>
    </source>
</evidence>
<feature type="chain" id="PRO_5045524651" evidence="2">
    <location>
        <begin position="22"/>
        <end position="127"/>
    </location>
</feature>
<organism evidence="3 4">
    <name type="scientific">Dyella flava</name>
    <dbReference type="NCBI Taxonomy" id="1920170"/>
    <lineage>
        <taxon>Bacteria</taxon>
        <taxon>Pseudomonadati</taxon>
        <taxon>Pseudomonadota</taxon>
        <taxon>Gammaproteobacteria</taxon>
        <taxon>Lysobacterales</taxon>
        <taxon>Rhodanobacteraceae</taxon>
        <taxon>Dyella</taxon>
    </lineage>
</organism>
<proteinExistence type="predicted"/>
<keyword evidence="2" id="KW-0732">Signal</keyword>
<dbReference type="Proteomes" id="UP001430149">
    <property type="component" value="Unassembled WGS sequence"/>
</dbReference>
<feature type="transmembrane region" description="Helical" evidence="1">
    <location>
        <begin position="80"/>
        <end position="100"/>
    </location>
</feature>
<evidence type="ECO:0000256" key="2">
    <source>
        <dbReference type="SAM" id="SignalP"/>
    </source>
</evidence>
<dbReference type="Pfam" id="PF04956">
    <property type="entry name" value="TrbC"/>
    <property type="match status" value="1"/>
</dbReference>
<feature type="transmembrane region" description="Helical" evidence="1">
    <location>
        <begin position="45"/>
        <end position="68"/>
    </location>
</feature>
<evidence type="ECO:0000256" key="1">
    <source>
        <dbReference type="SAM" id="Phobius"/>
    </source>
</evidence>
<keyword evidence="1" id="KW-1133">Transmembrane helix</keyword>
<reference evidence="3" key="1">
    <citation type="submission" date="2020-10" db="EMBL/GenBank/DDBJ databases">
        <title>Phylogeny of dyella-like bacteria.</title>
        <authorList>
            <person name="Fu J."/>
        </authorList>
    </citation>
    <scope>NUCLEOTIDE SEQUENCE</scope>
    <source>
        <strain evidence="3">DHOC52</strain>
    </source>
</reference>
<dbReference type="EMBL" id="JADIKE010000039">
    <property type="protein sequence ID" value="MBM7127563.1"/>
    <property type="molecule type" value="Genomic_DNA"/>
</dbReference>
<keyword evidence="4" id="KW-1185">Reference proteome</keyword>
<accession>A0ABS2K8M4</accession>